<evidence type="ECO:0000313" key="3">
    <source>
        <dbReference type="EMBL" id="SDZ43848.1"/>
    </source>
</evidence>
<dbReference type="PANTHER" id="PTHR44154">
    <property type="entry name" value="QUINONE OXIDOREDUCTASE"/>
    <property type="match status" value="1"/>
</dbReference>
<organism evidence="3 4">
    <name type="scientific">Saccharopolyspora shandongensis</name>
    <dbReference type="NCBI Taxonomy" id="418495"/>
    <lineage>
        <taxon>Bacteria</taxon>
        <taxon>Bacillati</taxon>
        <taxon>Actinomycetota</taxon>
        <taxon>Actinomycetes</taxon>
        <taxon>Pseudonocardiales</taxon>
        <taxon>Pseudonocardiaceae</taxon>
        <taxon>Saccharopolyspora</taxon>
    </lineage>
</organism>
<dbReference type="RefSeq" id="WP_093277434.1">
    <property type="nucleotide sequence ID" value="NZ_FNOK01000073.1"/>
</dbReference>
<dbReference type="Gene3D" id="3.90.180.10">
    <property type="entry name" value="Medium-chain alcohol dehydrogenases, catalytic domain"/>
    <property type="match status" value="1"/>
</dbReference>
<dbReference type="InterPro" id="IPR051603">
    <property type="entry name" value="Zinc-ADH_QOR/CCCR"/>
</dbReference>
<evidence type="ECO:0000256" key="1">
    <source>
        <dbReference type="ARBA" id="ARBA00022857"/>
    </source>
</evidence>
<dbReference type="PANTHER" id="PTHR44154:SF1">
    <property type="entry name" value="QUINONE OXIDOREDUCTASE"/>
    <property type="match status" value="1"/>
</dbReference>
<evidence type="ECO:0000259" key="2">
    <source>
        <dbReference type="Pfam" id="PF08240"/>
    </source>
</evidence>
<dbReference type="EMBL" id="FNOK01000073">
    <property type="protein sequence ID" value="SDZ43848.1"/>
    <property type="molecule type" value="Genomic_DNA"/>
</dbReference>
<keyword evidence="4" id="KW-1185">Reference proteome</keyword>
<dbReference type="OrthoDB" id="5195079at2"/>
<dbReference type="AlphaFoldDB" id="A0A1H3T1T2"/>
<feature type="domain" description="Alcohol dehydrogenase-like N-terminal" evidence="2">
    <location>
        <begin position="26"/>
        <end position="103"/>
    </location>
</feature>
<gene>
    <name evidence="3" type="ORF">SAMN05216215_107344</name>
</gene>
<dbReference type="SUPFAM" id="SSF50129">
    <property type="entry name" value="GroES-like"/>
    <property type="match status" value="1"/>
</dbReference>
<sequence length="148" mass="15589">MRVVQVTEFGGPEVLAVADIADPRPGAGQVLVRASAVDVLFLDTQLREGWGKEFFGQAPPYVPGDGVAGEVVSVGEAVDPGWIGRPVVASTSNGGTYAELVVVVSMGTFLSSRARIAAWELSCHSRRRCASMGTFVSIRRDAGLGRRA</sequence>
<evidence type="ECO:0000313" key="4">
    <source>
        <dbReference type="Proteomes" id="UP000199529"/>
    </source>
</evidence>
<protein>
    <recommendedName>
        <fullName evidence="2">Alcohol dehydrogenase-like N-terminal domain-containing protein</fullName>
    </recommendedName>
</protein>
<dbReference type="InterPro" id="IPR011032">
    <property type="entry name" value="GroES-like_sf"/>
</dbReference>
<name>A0A1H3T1T2_9PSEU</name>
<reference evidence="4" key="1">
    <citation type="submission" date="2016-10" db="EMBL/GenBank/DDBJ databases">
        <authorList>
            <person name="Varghese N."/>
            <person name="Submissions S."/>
        </authorList>
    </citation>
    <scope>NUCLEOTIDE SEQUENCE [LARGE SCALE GENOMIC DNA]</scope>
    <source>
        <strain evidence="4">CGMCC 4.3530</strain>
    </source>
</reference>
<dbReference type="Pfam" id="PF08240">
    <property type="entry name" value="ADH_N"/>
    <property type="match status" value="1"/>
</dbReference>
<dbReference type="InterPro" id="IPR013154">
    <property type="entry name" value="ADH-like_N"/>
</dbReference>
<accession>A0A1H3T1T2</accession>
<proteinExistence type="predicted"/>
<keyword evidence="1" id="KW-0521">NADP</keyword>
<dbReference type="Proteomes" id="UP000199529">
    <property type="component" value="Unassembled WGS sequence"/>
</dbReference>
<dbReference type="STRING" id="418495.SAMN05216215_107344"/>